<dbReference type="GO" id="GO:0005886">
    <property type="term" value="C:plasma membrane"/>
    <property type="evidence" value="ECO:0007669"/>
    <property type="project" value="UniProtKB-SubCell"/>
</dbReference>
<comment type="subcellular location">
    <subcellularLocation>
        <location evidence="1">Cell membrane</location>
        <topology evidence="1">Single-pass membrane protein</topology>
    </subcellularLocation>
</comment>
<reference evidence="8" key="2">
    <citation type="submission" date="2021-04" db="EMBL/GenBank/DDBJ databases">
        <authorList>
            <person name="Dong X."/>
        </authorList>
    </citation>
    <scope>NUCLEOTIDE SEQUENCE</scope>
    <source>
        <strain evidence="8">ZWT</strain>
    </source>
</reference>
<keyword evidence="5 6" id="KW-0472">Membrane</keyword>
<evidence type="ECO:0000256" key="1">
    <source>
        <dbReference type="ARBA" id="ARBA00004162"/>
    </source>
</evidence>
<comment type="caution">
    <text evidence="8">The sequence shown here is derived from an EMBL/GenBank/DDBJ whole genome shotgun (WGS) entry which is preliminary data.</text>
</comment>
<evidence type="ECO:0000256" key="6">
    <source>
        <dbReference type="SAM" id="Phobius"/>
    </source>
</evidence>
<dbReference type="EMBL" id="JAGSOJ010000004">
    <property type="protein sequence ID" value="MCM1991952.1"/>
    <property type="molecule type" value="Genomic_DNA"/>
</dbReference>
<dbReference type="PANTHER" id="PTHR33885:SF3">
    <property type="entry name" value="PHAGE SHOCK PROTEIN C"/>
    <property type="match status" value="1"/>
</dbReference>
<protein>
    <submittedName>
        <fullName evidence="8">PspC domain-containing protein</fullName>
    </submittedName>
</protein>
<gene>
    <name evidence="8" type="ORF">KDK92_19600</name>
</gene>
<evidence type="ECO:0000313" key="9">
    <source>
        <dbReference type="Proteomes" id="UP001056429"/>
    </source>
</evidence>
<dbReference type="RefSeq" id="WP_250861085.1">
    <property type="nucleotide sequence ID" value="NZ_JAGSOJ010000004.1"/>
</dbReference>
<feature type="transmembrane region" description="Helical" evidence="6">
    <location>
        <begin position="31"/>
        <end position="57"/>
    </location>
</feature>
<dbReference type="InterPro" id="IPR052027">
    <property type="entry name" value="PspC"/>
</dbReference>
<keyword evidence="2" id="KW-1003">Cell membrane</keyword>
<sequence>MSKKLYRPQNDRKIAGLCSGIGYYLNVDPTIIRLICLFLILFGGLSLWVYIIACFIIPTE</sequence>
<keyword evidence="4 6" id="KW-1133">Transmembrane helix</keyword>
<evidence type="ECO:0000259" key="7">
    <source>
        <dbReference type="Pfam" id="PF04024"/>
    </source>
</evidence>
<evidence type="ECO:0000256" key="5">
    <source>
        <dbReference type="ARBA" id="ARBA00023136"/>
    </source>
</evidence>
<evidence type="ECO:0000256" key="3">
    <source>
        <dbReference type="ARBA" id="ARBA00022692"/>
    </source>
</evidence>
<proteinExistence type="predicted"/>
<dbReference type="InterPro" id="IPR007168">
    <property type="entry name" value="Phageshock_PspC_N"/>
</dbReference>
<evidence type="ECO:0000313" key="8">
    <source>
        <dbReference type="EMBL" id="MCM1991952.1"/>
    </source>
</evidence>
<reference evidence="8" key="1">
    <citation type="journal article" date="2021" name="mSystems">
        <title>Bacteria and Archaea Synergistically Convert Glycine Betaine to Biogenic Methane in the Formosa Cold Seep of the South China Sea.</title>
        <authorList>
            <person name="Li L."/>
            <person name="Zhang W."/>
            <person name="Zhang S."/>
            <person name="Song L."/>
            <person name="Sun Q."/>
            <person name="Zhang H."/>
            <person name="Xiang H."/>
            <person name="Dong X."/>
        </authorList>
    </citation>
    <scope>NUCLEOTIDE SEQUENCE</scope>
    <source>
        <strain evidence="8">ZWT</strain>
    </source>
</reference>
<dbReference type="Pfam" id="PF04024">
    <property type="entry name" value="PspC"/>
    <property type="match status" value="1"/>
</dbReference>
<organism evidence="8 9">
    <name type="scientific">Oceanirhabdus seepicola</name>
    <dbReference type="NCBI Taxonomy" id="2828781"/>
    <lineage>
        <taxon>Bacteria</taxon>
        <taxon>Bacillati</taxon>
        <taxon>Bacillota</taxon>
        <taxon>Clostridia</taxon>
        <taxon>Eubacteriales</taxon>
        <taxon>Clostridiaceae</taxon>
        <taxon>Oceanirhabdus</taxon>
    </lineage>
</organism>
<evidence type="ECO:0000256" key="2">
    <source>
        <dbReference type="ARBA" id="ARBA00022475"/>
    </source>
</evidence>
<evidence type="ECO:0000256" key="4">
    <source>
        <dbReference type="ARBA" id="ARBA00022989"/>
    </source>
</evidence>
<keyword evidence="3 6" id="KW-0812">Transmembrane</keyword>
<dbReference type="AlphaFoldDB" id="A0A9J6P997"/>
<accession>A0A9J6P997</accession>
<dbReference type="PANTHER" id="PTHR33885">
    <property type="entry name" value="PHAGE SHOCK PROTEIN C"/>
    <property type="match status" value="1"/>
</dbReference>
<keyword evidence="9" id="KW-1185">Reference proteome</keyword>
<name>A0A9J6P997_9CLOT</name>
<dbReference type="Proteomes" id="UP001056429">
    <property type="component" value="Unassembled WGS sequence"/>
</dbReference>
<feature type="domain" description="Phage shock protein PspC N-terminal" evidence="7">
    <location>
        <begin position="3"/>
        <end position="60"/>
    </location>
</feature>